<feature type="transmembrane region" description="Helical" evidence="2">
    <location>
        <begin position="6"/>
        <end position="27"/>
    </location>
</feature>
<organism evidence="3 4">
    <name type="scientific">Cylicocyclus nassatus</name>
    <name type="common">Nematode worm</name>
    <dbReference type="NCBI Taxonomy" id="53992"/>
    <lineage>
        <taxon>Eukaryota</taxon>
        <taxon>Metazoa</taxon>
        <taxon>Ecdysozoa</taxon>
        <taxon>Nematoda</taxon>
        <taxon>Chromadorea</taxon>
        <taxon>Rhabditida</taxon>
        <taxon>Rhabditina</taxon>
        <taxon>Rhabditomorpha</taxon>
        <taxon>Strongyloidea</taxon>
        <taxon>Strongylidae</taxon>
        <taxon>Cylicocyclus</taxon>
    </lineage>
</organism>
<feature type="region of interest" description="Disordered" evidence="1">
    <location>
        <begin position="43"/>
        <end position="130"/>
    </location>
</feature>
<feature type="compositionally biased region" description="Basic and acidic residues" evidence="1">
    <location>
        <begin position="69"/>
        <end position="80"/>
    </location>
</feature>
<dbReference type="EMBL" id="CATQJL010000305">
    <property type="protein sequence ID" value="CAJ0604134.1"/>
    <property type="molecule type" value="Genomic_DNA"/>
</dbReference>
<evidence type="ECO:0000256" key="1">
    <source>
        <dbReference type="SAM" id="MobiDB-lite"/>
    </source>
</evidence>
<proteinExistence type="predicted"/>
<sequence>MTGSMLGITVTLLNFSLIILNVLLYMLSIGHPHALASCFKRKKPRTTVSAKIPKSSTPSPKPSESTELQEAKTQYEEKGKMTSTAPQPNTLTDKKESKTEKVSNGKNTEKTMASIQQSMNKFPRAPKGNHDEELREMEEILNDESFLLTYTKLQRTKE</sequence>
<feature type="compositionally biased region" description="Basic and acidic residues" evidence="1">
    <location>
        <begin position="92"/>
        <end position="109"/>
    </location>
</feature>
<dbReference type="Proteomes" id="UP001176961">
    <property type="component" value="Unassembled WGS sequence"/>
</dbReference>
<evidence type="ECO:0000313" key="4">
    <source>
        <dbReference type="Proteomes" id="UP001176961"/>
    </source>
</evidence>
<reference evidence="3" key="1">
    <citation type="submission" date="2023-07" db="EMBL/GenBank/DDBJ databases">
        <authorList>
            <consortium name="CYATHOMIX"/>
        </authorList>
    </citation>
    <scope>NUCLEOTIDE SEQUENCE</scope>
    <source>
        <strain evidence="3">N/A</strain>
    </source>
</reference>
<dbReference type="AlphaFoldDB" id="A0AA36H4Y7"/>
<feature type="compositionally biased region" description="Low complexity" evidence="1">
    <location>
        <begin position="53"/>
        <end position="66"/>
    </location>
</feature>
<feature type="compositionally biased region" description="Polar residues" evidence="1">
    <location>
        <begin position="81"/>
        <end position="91"/>
    </location>
</feature>
<keyword evidence="2" id="KW-1133">Transmembrane helix</keyword>
<accession>A0AA36H4Y7</accession>
<gene>
    <name evidence="3" type="ORF">CYNAS_LOCUS16117</name>
</gene>
<evidence type="ECO:0000256" key="2">
    <source>
        <dbReference type="SAM" id="Phobius"/>
    </source>
</evidence>
<evidence type="ECO:0000313" key="3">
    <source>
        <dbReference type="EMBL" id="CAJ0604134.1"/>
    </source>
</evidence>
<keyword evidence="2" id="KW-0472">Membrane</keyword>
<protein>
    <submittedName>
        <fullName evidence="3">Uncharacterized protein</fullName>
    </submittedName>
</protein>
<name>A0AA36H4Y7_CYLNA</name>
<keyword evidence="4" id="KW-1185">Reference proteome</keyword>
<comment type="caution">
    <text evidence="3">The sequence shown here is derived from an EMBL/GenBank/DDBJ whole genome shotgun (WGS) entry which is preliminary data.</text>
</comment>
<keyword evidence="2" id="KW-0812">Transmembrane</keyword>
<feature type="compositionally biased region" description="Polar residues" evidence="1">
    <location>
        <begin position="110"/>
        <end position="120"/>
    </location>
</feature>